<organism evidence="8 9">
    <name type="scientific">Cylindrotheca closterium</name>
    <dbReference type="NCBI Taxonomy" id="2856"/>
    <lineage>
        <taxon>Eukaryota</taxon>
        <taxon>Sar</taxon>
        <taxon>Stramenopiles</taxon>
        <taxon>Ochrophyta</taxon>
        <taxon>Bacillariophyta</taxon>
        <taxon>Bacillariophyceae</taxon>
        <taxon>Bacillariophycidae</taxon>
        <taxon>Bacillariales</taxon>
        <taxon>Bacillariaceae</taxon>
        <taxon>Cylindrotheca</taxon>
    </lineage>
</organism>
<evidence type="ECO:0000313" key="9">
    <source>
        <dbReference type="Proteomes" id="UP001295423"/>
    </source>
</evidence>
<dbReference type="Proteomes" id="UP001295423">
    <property type="component" value="Unassembled WGS sequence"/>
</dbReference>
<keyword evidence="3" id="KW-0862">Zinc</keyword>
<evidence type="ECO:0000259" key="7">
    <source>
        <dbReference type="PROSITE" id="PS50089"/>
    </source>
</evidence>
<accession>A0AAD2FJK2</accession>
<proteinExistence type="predicted"/>
<dbReference type="InterPro" id="IPR051834">
    <property type="entry name" value="RING_finger_E3_ligase"/>
</dbReference>
<sequence length="318" mass="37076">MNQTTSTLPSARIRRRHLRFSPSRLRQRFRGYDRAIFFSVWVLAGLSTYGLVWTSFWYPTSRVAENTAKSVLEEDASFFFSSLSNSKQTFHTHKQKKMKKDVTSKRLRKESSVRLKKYMEDTENEFTTIGFWIIFILWCYQKIKDWFPISTLPSTITERQPTRSTSPSTPPSQTTTMQIRRIHREVIVRTLQRINRERQERDEGLISVEAIEAFQNALLQDQVVFEGLPEQGEGTEQRNLGATQEEIDACVKRLPNEHDNDCECIICLTELDSSERKEMLRVLPCNHTFHACCIDKWFAKSTKCPICKASIRKEDASS</sequence>
<dbReference type="SUPFAM" id="SSF57850">
    <property type="entry name" value="RING/U-box"/>
    <property type="match status" value="1"/>
</dbReference>
<feature type="domain" description="RING-type" evidence="7">
    <location>
        <begin position="264"/>
        <end position="308"/>
    </location>
</feature>
<dbReference type="EMBL" id="CAKOGP040001224">
    <property type="protein sequence ID" value="CAJ1944517.1"/>
    <property type="molecule type" value="Genomic_DNA"/>
</dbReference>
<dbReference type="InterPro" id="IPR001841">
    <property type="entry name" value="Znf_RING"/>
</dbReference>
<name>A0AAD2FJK2_9STRA</name>
<evidence type="ECO:0000256" key="1">
    <source>
        <dbReference type="ARBA" id="ARBA00022723"/>
    </source>
</evidence>
<dbReference type="AlphaFoldDB" id="A0AAD2FJK2"/>
<dbReference type="PANTHER" id="PTHR45931:SF3">
    <property type="entry name" value="RING ZINC FINGER-CONTAINING PROTEIN"/>
    <property type="match status" value="1"/>
</dbReference>
<evidence type="ECO:0000313" key="8">
    <source>
        <dbReference type="EMBL" id="CAJ1944517.1"/>
    </source>
</evidence>
<feature type="region of interest" description="Disordered" evidence="5">
    <location>
        <begin position="157"/>
        <end position="176"/>
    </location>
</feature>
<keyword evidence="2 4" id="KW-0863">Zinc-finger</keyword>
<comment type="caution">
    <text evidence="8">The sequence shown here is derived from an EMBL/GenBank/DDBJ whole genome shotgun (WGS) entry which is preliminary data.</text>
</comment>
<keyword evidence="6" id="KW-0472">Membrane</keyword>
<evidence type="ECO:0000256" key="3">
    <source>
        <dbReference type="ARBA" id="ARBA00022833"/>
    </source>
</evidence>
<evidence type="ECO:0000256" key="5">
    <source>
        <dbReference type="SAM" id="MobiDB-lite"/>
    </source>
</evidence>
<evidence type="ECO:0000256" key="2">
    <source>
        <dbReference type="ARBA" id="ARBA00022771"/>
    </source>
</evidence>
<keyword evidence="1" id="KW-0479">Metal-binding</keyword>
<gene>
    <name evidence="8" type="ORF">CYCCA115_LOCUS8927</name>
</gene>
<dbReference type="PROSITE" id="PS50089">
    <property type="entry name" value="ZF_RING_2"/>
    <property type="match status" value="1"/>
</dbReference>
<dbReference type="GO" id="GO:0061630">
    <property type="term" value="F:ubiquitin protein ligase activity"/>
    <property type="evidence" value="ECO:0007669"/>
    <property type="project" value="TreeGrafter"/>
</dbReference>
<dbReference type="PANTHER" id="PTHR45931">
    <property type="entry name" value="SI:CH211-59O9.10"/>
    <property type="match status" value="1"/>
</dbReference>
<dbReference type="Pfam" id="PF13639">
    <property type="entry name" value="zf-RING_2"/>
    <property type="match status" value="1"/>
</dbReference>
<keyword evidence="9" id="KW-1185">Reference proteome</keyword>
<dbReference type="GO" id="GO:0006511">
    <property type="term" value="P:ubiquitin-dependent protein catabolic process"/>
    <property type="evidence" value="ECO:0007669"/>
    <property type="project" value="TreeGrafter"/>
</dbReference>
<keyword evidence="6" id="KW-1133">Transmembrane helix</keyword>
<protein>
    <recommendedName>
        <fullName evidence="7">RING-type domain-containing protein</fullName>
    </recommendedName>
</protein>
<dbReference type="GO" id="GO:0008270">
    <property type="term" value="F:zinc ion binding"/>
    <property type="evidence" value="ECO:0007669"/>
    <property type="project" value="UniProtKB-KW"/>
</dbReference>
<dbReference type="SMART" id="SM00184">
    <property type="entry name" value="RING"/>
    <property type="match status" value="1"/>
</dbReference>
<dbReference type="Gene3D" id="3.30.40.10">
    <property type="entry name" value="Zinc/RING finger domain, C3HC4 (zinc finger)"/>
    <property type="match status" value="1"/>
</dbReference>
<evidence type="ECO:0000256" key="6">
    <source>
        <dbReference type="SAM" id="Phobius"/>
    </source>
</evidence>
<feature type="compositionally biased region" description="Low complexity" evidence="5">
    <location>
        <begin position="162"/>
        <end position="176"/>
    </location>
</feature>
<evidence type="ECO:0000256" key="4">
    <source>
        <dbReference type="PROSITE-ProRule" id="PRU00175"/>
    </source>
</evidence>
<reference evidence="8" key="1">
    <citation type="submission" date="2023-08" db="EMBL/GenBank/DDBJ databases">
        <authorList>
            <person name="Audoor S."/>
            <person name="Bilcke G."/>
        </authorList>
    </citation>
    <scope>NUCLEOTIDE SEQUENCE</scope>
</reference>
<feature type="transmembrane region" description="Helical" evidence="6">
    <location>
        <begin position="35"/>
        <end position="58"/>
    </location>
</feature>
<keyword evidence="6" id="KW-0812">Transmembrane</keyword>
<dbReference type="GO" id="GO:0005634">
    <property type="term" value="C:nucleus"/>
    <property type="evidence" value="ECO:0007669"/>
    <property type="project" value="TreeGrafter"/>
</dbReference>
<dbReference type="InterPro" id="IPR013083">
    <property type="entry name" value="Znf_RING/FYVE/PHD"/>
</dbReference>